<dbReference type="EMBL" id="JBFXLT010000071">
    <property type="protein sequence ID" value="KAL2810484.1"/>
    <property type="molecule type" value="Genomic_DNA"/>
</dbReference>
<feature type="signal peptide" evidence="2">
    <location>
        <begin position="1"/>
        <end position="20"/>
    </location>
</feature>
<reference evidence="3 4" key="1">
    <citation type="submission" date="2024-07" db="EMBL/GenBank/DDBJ databases">
        <title>Section-level genome sequencing and comparative genomics of Aspergillus sections Usti and Cavernicolus.</title>
        <authorList>
            <consortium name="Lawrence Berkeley National Laboratory"/>
            <person name="Nybo J.L."/>
            <person name="Vesth T.C."/>
            <person name="Theobald S."/>
            <person name="Frisvad J.C."/>
            <person name="Larsen T.O."/>
            <person name="Kjaerboelling I."/>
            <person name="Rothschild-Mancinelli K."/>
            <person name="Lyhne E.K."/>
            <person name="Kogle M.E."/>
            <person name="Barry K."/>
            <person name="Clum A."/>
            <person name="Na H."/>
            <person name="Ledsgaard L."/>
            <person name="Lin J."/>
            <person name="Lipzen A."/>
            <person name="Kuo A."/>
            <person name="Riley R."/>
            <person name="Mondo S."/>
            <person name="Labutti K."/>
            <person name="Haridas S."/>
            <person name="Pangalinan J."/>
            <person name="Salamov A.A."/>
            <person name="Simmons B.A."/>
            <person name="Magnuson J.K."/>
            <person name="Chen J."/>
            <person name="Drula E."/>
            <person name="Henrissat B."/>
            <person name="Wiebenga A."/>
            <person name="Lubbers R.J."/>
            <person name="Gomes A.C."/>
            <person name="Makela M.R."/>
            <person name="Stajich J."/>
            <person name="Grigoriev I.V."/>
            <person name="Mortensen U.H."/>
            <person name="De Vries R.P."/>
            <person name="Baker S.E."/>
            <person name="Andersen M.R."/>
        </authorList>
    </citation>
    <scope>NUCLEOTIDE SEQUENCE [LARGE SCALE GENOMIC DNA]</scope>
    <source>
        <strain evidence="3 4">CBS 588.65</strain>
    </source>
</reference>
<evidence type="ECO:0000313" key="4">
    <source>
        <dbReference type="Proteomes" id="UP001610334"/>
    </source>
</evidence>
<feature type="region of interest" description="Disordered" evidence="1">
    <location>
        <begin position="96"/>
        <end position="125"/>
    </location>
</feature>
<evidence type="ECO:0000256" key="2">
    <source>
        <dbReference type="SAM" id="SignalP"/>
    </source>
</evidence>
<organism evidence="3 4">
    <name type="scientific">Aspergillus granulosus</name>
    <dbReference type="NCBI Taxonomy" id="176169"/>
    <lineage>
        <taxon>Eukaryota</taxon>
        <taxon>Fungi</taxon>
        <taxon>Dikarya</taxon>
        <taxon>Ascomycota</taxon>
        <taxon>Pezizomycotina</taxon>
        <taxon>Eurotiomycetes</taxon>
        <taxon>Eurotiomycetidae</taxon>
        <taxon>Eurotiales</taxon>
        <taxon>Aspergillaceae</taxon>
        <taxon>Aspergillus</taxon>
        <taxon>Aspergillus subgen. Nidulantes</taxon>
    </lineage>
</organism>
<proteinExistence type="predicted"/>
<keyword evidence="2" id="KW-0732">Signal</keyword>
<evidence type="ECO:0000256" key="1">
    <source>
        <dbReference type="SAM" id="MobiDB-lite"/>
    </source>
</evidence>
<evidence type="ECO:0008006" key="5">
    <source>
        <dbReference type="Google" id="ProtNLM"/>
    </source>
</evidence>
<sequence length="197" mass="19679">MKSTLLSVSVLPLLLGAVSARTDLAGCVSSATTNQWHEASMIWYVPGTGEICDIPDCGGGRAPPKYDNPACPAYTGTATYEPSYLEGYGPGAAATTTTVQATETAPAAEETTTEKEPEASTSSLISGITTLNSVPIVPTGSSSVTSPSVTPSATLSSTTRGPSTSTTPTGPAFTGAADSLRYSVGLGAAGLVAALIL</sequence>
<dbReference type="Proteomes" id="UP001610334">
    <property type="component" value="Unassembled WGS sequence"/>
</dbReference>
<feature type="region of interest" description="Disordered" evidence="1">
    <location>
        <begin position="139"/>
        <end position="172"/>
    </location>
</feature>
<evidence type="ECO:0000313" key="3">
    <source>
        <dbReference type="EMBL" id="KAL2810484.1"/>
    </source>
</evidence>
<protein>
    <recommendedName>
        <fullName evidence="5">Cell wall protein</fullName>
    </recommendedName>
</protein>
<accession>A0ABR4H4X6</accession>
<gene>
    <name evidence="3" type="ORF">BJX63DRAFT_316839</name>
</gene>
<name>A0ABR4H4X6_9EURO</name>
<feature type="compositionally biased region" description="Low complexity" evidence="1">
    <location>
        <begin position="96"/>
        <end position="110"/>
    </location>
</feature>
<comment type="caution">
    <text evidence="3">The sequence shown here is derived from an EMBL/GenBank/DDBJ whole genome shotgun (WGS) entry which is preliminary data.</text>
</comment>
<feature type="chain" id="PRO_5045202193" description="Cell wall protein" evidence="2">
    <location>
        <begin position="21"/>
        <end position="197"/>
    </location>
</feature>
<keyword evidence="4" id="KW-1185">Reference proteome</keyword>